<keyword evidence="2" id="KW-1185">Reference proteome</keyword>
<comment type="caution">
    <text evidence="1">The sequence shown here is derived from an EMBL/GenBank/DDBJ whole genome shotgun (WGS) entry which is preliminary data.</text>
</comment>
<organism evidence="1 2">
    <name type="scientific">Marivirga lumbricoides</name>
    <dbReference type="NCBI Taxonomy" id="1046115"/>
    <lineage>
        <taxon>Bacteria</taxon>
        <taxon>Pseudomonadati</taxon>
        <taxon>Bacteroidota</taxon>
        <taxon>Cytophagia</taxon>
        <taxon>Cytophagales</taxon>
        <taxon>Marivirgaceae</taxon>
        <taxon>Marivirga</taxon>
    </lineage>
</organism>
<proteinExistence type="predicted"/>
<evidence type="ECO:0000313" key="1">
    <source>
        <dbReference type="EMBL" id="GGC48253.1"/>
    </source>
</evidence>
<evidence type="ECO:0000313" key="2">
    <source>
        <dbReference type="Proteomes" id="UP000636010"/>
    </source>
</evidence>
<reference evidence="2" key="1">
    <citation type="journal article" date="2019" name="Int. J. Syst. Evol. Microbiol.">
        <title>The Global Catalogue of Microorganisms (GCM) 10K type strain sequencing project: providing services to taxonomists for standard genome sequencing and annotation.</title>
        <authorList>
            <consortium name="The Broad Institute Genomics Platform"/>
            <consortium name="The Broad Institute Genome Sequencing Center for Infectious Disease"/>
            <person name="Wu L."/>
            <person name="Ma J."/>
        </authorList>
    </citation>
    <scope>NUCLEOTIDE SEQUENCE [LARGE SCALE GENOMIC DNA]</scope>
    <source>
        <strain evidence="2">CGMCC 1.10832</strain>
    </source>
</reference>
<sequence length="146" mass="16704">MESLREFQPTLVGTIPLEIDLPESDLDIICFCRNQKVFFNKVINLYGNEPAFTIYSKEFQYLPSTIATFSTSDFTIEIFGQNRPILQQSAYLHLINEFQILKNKGKDFKNAVKKLKKEGYKTEPAFAKLLGLDGNPYQALLTLPSE</sequence>
<gene>
    <name evidence="1" type="ORF">GCM10011506_37350</name>
</gene>
<accession>A0ABQ1MWA5</accession>
<name>A0ABQ1MWA5_9BACT</name>
<dbReference type="Proteomes" id="UP000636010">
    <property type="component" value="Unassembled WGS sequence"/>
</dbReference>
<dbReference type="EMBL" id="BMEC01000013">
    <property type="protein sequence ID" value="GGC48253.1"/>
    <property type="molecule type" value="Genomic_DNA"/>
</dbReference>
<dbReference type="Pfam" id="PF14091">
    <property type="entry name" value="DUF4269"/>
    <property type="match status" value="1"/>
</dbReference>
<protein>
    <submittedName>
        <fullName evidence="1">Alpha/beta hydrolase</fullName>
    </submittedName>
</protein>
<dbReference type="InterPro" id="IPR025365">
    <property type="entry name" value="DUF4269"/>
</dbReference>
<keyword evidence="1" id="KW-0378">Hydrolase</keyword>
<dbReference type="GO" id="GO:0016787">
    <property type="term" value="F:hydrolase activity"/>
    <property type="evidence" value="ECO:0007669"/>
    <property type="project" value="UniProtKB-KW"/>
</dbReference>